<reference evidence="1" key="1">
    <citation type="submission" date="2022-08" db="EMBL/GenBank/DDBJ databases">
        <title>Genome Sequence of Pycnoporus sanguineus.</title>
        <authorList>
            <person name="Buettner E."/>
        </authorList>
    </citation>
    <scope>NUCLEOTIDE SEQUENCE</scope>
    <source>
        <strain evidence="1">CG-C14</strain>
    </source>
</reference>
<evidence type="ECO:0000313" key="2">
    <source>
        <dbReference type="Proteomes" id="UP001144978"/>
    </source>
</evidence>
<sequence length="981" mass="108901">MGVLVDRFEEHEGPVRAVAIHPSRALLATGGDDYKIKVWDIRPTNRRCLFTLHGHLDYVRTVQFHHEMPWILSASDDQTIRIWNSTSRNCIAILTGHSHYVMSAQFHPKEDLIVSASQDQTVRVWDISGLRKNTPNSAPGTFDSFDNFSTVKYVLEGHDRGIWRMSETKAWEVDSCRGHFNNVSTALFHPKHELIVSCGEDKTVRVWDLTKRTAVQTFRREHDRFWVLAAHPELNLFAAGHDNGLIVFKLERERPAFAMHGDMLYYVRDKYVRSYDINTGTDVGLLSVRKFGSPYVPPRTLSFNPAERAVLLTISSDNGLYELSSLPKDAIGEVKDSSADGKRGNGQAAIFVARNRFAVLNKATQLIEVRDLSNSVVKSIKPPVQTNEIFYGGTASLILSSPSSVVLYDIQQQKTLAEITTPPVKYVVWSADGSLVALLSKHTITIANKNFSQHTLIHETIRIKSGAWDDSGVFIYSTLNHIKYCLAQGDHGVICTLDNPVYLTRVKGKTVHCLDRSARPRTITIDPTEYRFKLALLRNNHEEMLYIIRTSNLLGQSIIAYLQQKGFPEIALHFVQDKNTRFDLAIECGNLDVALETAQAIDRPDCWERLAQQALKQGNHKIVEKAYQRTKNFDRLSFLYLATGSTEKLTKMQKIADARGDPMSRFHNALYAGDVHGRIAVLRDVGMHPLAYLTAKTNGLDDLALEILEAAGLTEADVDDVPSFGQSTLKPPPVVTPTTNFNWPALSTGESFFDRALANGISRRADSLFISICVCVCRLAKLAKTAKLLSEVFPLPSLLPLRSEGQPTLAKTHRKTLPITGHPTRTYSHLLPSVSSVRGGFDASPAEGAHASASQHGKIGCFCNINRDMLEEVVQQRTQRPSQPEDEDEPESVSDSSEDEDDGPLPPHSSVTGSASTSTHTQATCQGEELVFDRSSTAGWASGSSIGRLLPVFQINLTAPALLNLLSDKPLHTAQYPLGSH</sequence>
<organism evidence="1 2">
    <name type="scientific">Trametes sanguinea</name>
    <dbReference type="NCBI Taxonomy" id="158606"/>
    <lineage>
        <taxon>Eukaryota</taxon>
        <taxon>Fungi</taxon>
        <taxon>Dikarya</taxon>
        <taxon>Basidiomycota</taxon>
        <taxon>Agaricomycotina</taxon>
        <taxon>Agaricomycetes</taxon>
        <taxon>Polyporales</taxon>
        <taxon>Polyporaceae</taxon>
        <taxon>Trametes</taxon>
    </lineage>
</organism>
<evidence type="ECO:0000313" key="1">
    <source>
        <dbReference type="EMBL" id="KAJ3014760.1"/>
    </source>
</evidence>
<name>A0ACC1Q8U8_9APHY</name>
<dbReference type="Proteomes" id="UP001144978">
    <property type="component" value="Unassembled WGS sequence"/>
</dbReference>
<gene>
    <name evidence="1" type="ORF">NUW54_g1221</name>
</gene>
<comment type="caution">
    <text evidence="1">The sequence shown here is derived from an EMBL/GenBank/DDBJ whole genome shotgun (WGS) entry which is preliminary data.</text>
</comment>
<keyword evidence="2" id="KW-1185">Reference proteome</keyword>
<proteinExistence type="predicted"/>
<dbReference type="EMBL" id="JANSHE010000194">
    <property type="protein sequence ID" value="KAJ3014760.1"/>
    <property type="molecule type" value="Genomic_DNA"/>
</dbReference>
<protein>
    <submittedName>
        <fullName evidence="1">Uncharacterized protein</fullName>
    </submittedName>
</protein>
<accession>A0ACC1Q8U8</accession>